<dbReference type="PANTHER" id="PTHR12929">
    <property type="entry name" value="SOLUTE CARRIER FAMILY 52"/>
    <property type="match status" value="1"/>
</dbReference>
<evidence type="ECO:0000256" key="6">
    <source>
        <dbReference type="ARBA" id="ARBA00022692"/>
    </source>
</evidence>
<evidence type="ECO:0000256" key="7">
    <source>
        <dbReference type="ARBA" id="ARBA00022989"/>
    </source>
</evidence>
<dbReference type="EMBL" id="WJQU01000003">
    <property type="protein sequence ID" value="KAJ6638058.1"/>
    <property type="molecule type" value="Genomic_DNA"/>
</dbReference>
<proteinExistence type="inferred from homology"/>
<evidence type="ECO:0000256" key="4">
    <source>
        <dbReference type="ARBA" id="ARBA00022448"/>
    </source>
</evidence>
<feature type="transmembrane region" description="Helical" evidence="9">
    <location>
        <begin position="400"/>
        <end position="421"/>
    </location>
</feature>
<organism evidence="10 11">
    <name type="scientific">Pseudolycoriella hygida</name>
    <dbReference type="NCBI Taxonomy" id="35572"/>
    <lineage>
        <taxon>Eukaryota</taxon>
        <taxon>Metazoa</taxon>
        <taxon>Ecdysozoa</taxon>
        <taxon>Arthropoda</taxon>
        <taxon>Hexapoda</taxon>
        <taxon>Insecta</taxon>
        <taxon>Pterygota</taxon>
        <taxon>Neoptera</taxon>
        <taxon>Endopterygota</taxon>
        <taxon>Diptera</taxon>
        <taxon>Nematocera</taxon>
        <taxon>Sciaroidea</taxon>
        <taxon>Sciaridae</taxon>
        <taxon>Pseudolycoriella</taxon>
    </lineage>
</organism>
<evidence type="ECO:0000256" key="5">
    <source>
        <dbReference type="ARBA" id="ARBA00022475"/>
    </source>
</evidence>
<feature type="transmembrane region" description="Helical" evidence="9">
    <location>
        <begin position="119"/>
        <end position="139"/>
    </location>
</feature>
<dbReference type="Pfam" id="PF06237">
    <property type="entry name" value="SLC52_ribofla_tr"/>
    <property type="match status" value="1"/>
</dbReference>
<comment type="function">
    <text evidence="9">Plasma membrane transporter mediating the uptake by cells of the water soluble vitamin B2/riboflavin that plays a key role in biochemical oxidation-reduction reactions of the carbohydrate, lipid, and amino acid metabolism.</text>
</comment>
<feature type="transmembrane region" description="Helical" evidence="9">
    <location>
        <begin position="365"/>
        <end position="388"/>
    </location>
</feature>
<evidence type="ECO:0000256" key="2">
    <source>
        <dbReference type="ARBA" id="ARBA00004651"/>
    </source>
</evidence>
<feature type="transmembrane region" description="Helical" evidence="9">
    <location>
        <begin position="151"/>
        <end position="172"/>
    </location>
</feature>
<dbReference type="SUPFAM" id="SSF103473">
    <property type="entry name" value="MFS general substrate transporter"/>
    <property type="match status" value="1"/>
</dbReference>
<keyword evidence="8 9" id="KW-0472">Membrane</keyword>
<feature type="transmembrane region" description="Helical" evidence="9">
    <location>
        <begin position="336"/>
        <end position="358"/>
    </location>
</feature>
<accession>A0A9Q0RZN1</accession>
<keyword evidence="7 9" id="KW-1133">Transmembrane helix</keyword>
<evidence type="ECO:0000256" key="9">
    <source>
        <dbReference type="RuleBase" id="RU368035"/>
    </source>
</evidence>
<feature type="transmembrane region" description="Helical" evidence="9">
    <location>
        <begin position="184"/>
        <end position="207"/>
    </location>
</feature>
<dbReference type="OrthoDB" id="9995836at2759"/>
<feature type="transmembrane region" description="Helical" evidence="9">
    <location>
        <begin position="89"/>
        <end position="107"/>
    </location>
</feature>
<feature type="transmembrane region" description="Helical" evidence="9">
    <location>
        <begin position="236"/>
        <end position="254"/>
    </location>
</feature>
<name>A0A9Q0RZN1_9DIPT</name>
<keyword evidence="6 9" id="KW-0812">Transmembrane</keyword>
<dbReference type="GO" id="GO:0005886">
    <property type="term" value="C:plasma membrane"/>
    <property type="evidence" value="ECO:0007669"/>
    <property type="project" value="UniProtKB-SubCell"/>
</dbReference>
<comment type="subcellular location">
    <subcellularLocation>
        <location evidence="2 9">Cell membrane</location>
        <topology evidence="2 9">Multi-pass membrane protein</topology>
    </subcellularLocation>
</comment>
<evidence type="ECO:0000313" key="11">
    <source>
        <dbReference type="Proteomes" id="UP001151699"/>
    </source>
</evidence>
<evidence type="ECO:0000256" key="3">
    <source>
        <dbReference type="ARBA" id="ARBA00006366"/>
    </source>
</evidence>
<feature type="transmembrane region" description="Helical" evidence="9">
    <location>
        <begin position="53"/>
        <end position="77"/>
    </location>
</feature>
<dbReference type="InterPro" id="IPR036259">
    <property type="entry name" value="MFS_trans_sf"/>
</dbReference>
<evidence type="ECO:0000313" key="10">
    <source>
        <dbReference type="EMBL" id="KAJ6638058.1"/>
    </source>
</evidence>
<keyword evidence="11" id="KW-1185">Reference proteome</keyword>
<evidence type="ECO:0000256" key="8">
    <source>
        <dbReference type="ARBA" id="ARBA00023136"/>
    </source>
</evidence>
<comment type="catalytic activity">
    <reaction evidence="1 9">
        <text>riboflavin(in) = riboflavin(out)</text>
        <dbReference type="Rhea" id="RHEA:35015"/>
        <dbReference type="ChEBI" id="CHEBI:57986"/>
    </reaction>
</comment>
<dbReference type="Proteomes" id="UP001151699">
    <property type="component" value="Chromosome X"/>
</dbReference>
<gene>
    <name evidence="10" type="primary">rft2</name>
    <name evidence="10" type="ORF">Bhyg_10791</name>
</gene>
<dbReference type="GO" id="GO:0032217">
    <property type="term" value="F:riboflavin transmembrane transporter activity"/>
    <property type="evidence" value="ECO:0007669"/>
    <property type="project" value="UniProtKB-UniRule"/>
</dbReference>
<evidence type="ECO:0000256" key="1">
    <source>
        <dbReference type="ARBA" id="ARBA00000215"/>
    </source>
</evidence>
<dbReference type="InterPro" id="IPR009357">
    <property type="entry name" value="Riboflavin_transptr"/>
</dbReference>
<feature type="transmembrane region" description="Helical" evidence="9">
    <location>
        <begin position="433"/>
        <end position="455"/>
    </location>
</feature>
<dbReference type="AlphaFoldDB" id="A0A9Q0RZN1"/>
<sequence length="470" mass="51777">MEDKSVKNGNSCVYNSTTSNRASENCHLLGSAMRFDLKEYKDKLANRNVRVDLLAILFGIGSWTCVNSMFIQLPLIVSKAPEGWGLPSYLSIIVQIANIGPLCYTLFQRYSPRKLKDSYVIYAIYAIGCAASILMAFFYEKTAVVAGENRSVALMALGFCFAIVGCTSSVLFMPYMGRFREIYLITYLIGEGLSGFLASIMALIQGIGGAPECRLDPDTMEYEKYTSPPRFGTREFFIFVFAVMIVSGVAFILLNKLRMCKKEYAAAIIGYGNDYSYDRTKTLDSTDKTTVLEEDKKISPLTYNYLLVVMALVSLIGSGVFPGVQSYSCLPYGYRSYHLTATLTAIANPAACFLAVFLKHTSIKLISLYFAIAAILTAYILSTAVLSFDSLPLIGKTSGEALIVLFWTLVMGLISYIKLSITSVFRFQGGKSLVWLGSVSQIGSACGALMTFLIINRTNVFVSYEPSCPF</sequence>
<comment type="caution">
    <text evidence="10">The sequence shown here is derived from an EMBL/GenBank/DDBJ whole genome shotgun (WGS) entry which is preliminary data.</text>
</comment>
<reference evidence="10" key="1">
    <citation type="submission" date="2022-07" db="EMBL/GenBank/DDBJ databases">
        <authorList>
            <person name="Trinca V."/>
            <person name="Uliana J.V.C."/>
            <person name="Torres T.T."/>
            <person name="Ward R.J."/>
            <person name="Monesi N."/>
        </authorList>
    </citation>
    <scope>NUCLEOTIDE SEQUENCE</scope>
    <source>
        <strain evidence="10">HSMRA1968</strain>
        <tissue evidence="10">Whole embryos</tissue>
    </source>
</reference>
<protein>
    <recommendedName>
        <fullName evidence="9">Riboflavin transporter</fullName>
    </recommendedName>
</protein>
<dbReference type="PANTHER" id="PTHR12929:SF10">
    <property type="entry name" value="RIBOFLAVIN TRANSPORTER"/>
    <property type="match status" value="1"/>
</dbReference>
<keyword evidence="5 9" id="KW-1003">Cell membrane</keyword>
<feature type="transmembrane region" description="Helical" evidence="9">
    <location>
        <begin position="305"/>
        <end position="324"/>
    </location>
</feature>
<comment type="similarity">
    <text evidence="3 9">Belongs to the riboflavin transporter family.</text>
</comment>
<keyword evidence="4 9" id="KW-0813">Transport</keyword>